<sequence>MNNNYSIKNCLSSPQSLISFMEKSKDHWFIKDRESKYIYMNQSALIDFNAPKNFNIEGKLDKEIPLKASQELWNDFVKHDQGVIKENRNISAIEIHYYGKGNIDTPTPHFSEKMPLYDDKNEVIGIVCHARIIDVPTLLYYMNRLNRKTIQLGFPNSIFTKREMEVIFWTQQKISVKEIAKRLELSTQTVIVHFKNIYKKAGVHSINQLIEYCKHTGLDGYIPNNFVRKGVQIIE</sequence>
<name>A0ABY8NYR4_9GAMM</name>
<keyword evidence="5" id="KW-0614">Plasmid</keyword>
<keyword evidence="2" id="KW-0238">DNA-binding</keyword>
<dbReference type="SMART" id="SM00421">
    <property type="entry name" value="HTH_LUXR"/>
    <property type="match status" value="1"/>
</dbReference>
<dbReference type="InterPro" id="IPR000792">
    <property type="entry name" value="Tscrpt_reg_LuxR_C"/>
</dbReference>
<proteinExistence type="predicted"/>
<keyword evidence="6" id="KW-1185">Reference proteome</keyword>
<dbReference type="Gene3D" id="1.10.10.10">
    <property type="entry name" value="Winged helix-like DNA-binding domain superfamily/Winged helix DNA-binding domain"/>
    <property type="match status" value="1"/>
</dbReference>
<keyword evidence="3" id="KW-0804">Transcription</keyword>
<geneLocation type="plasmid" evidence="5 6">
    <name>paApi_AU3</name>
</geneLocation>
<evidence type="ECO:0000256" key="1">
    <source>
        <dbReference type="ARBA" id="ARBA00023015"/>
    </source>
</evidence>
<evidence type="ECO:0000256" key="2">
    <source>
        <dbReference type="ARBA" id="ARBA00023125"/>
    </source>
</evidence>
<dbReference type="RefSeq" id="WP_280936892.1">
    <property type="nucleotide sequence ID" value="NZ_CP123754.1"/>
</dbReference>
<dbReference type="PRINTS" id="PR00038">
    <property type="entry name" value="HTHLUXR"/>
</dbReference>
<dbReference type="InterPro" id="IPR016032">
    <property type="entry name" value="Sig_transdc_resp-reg_C-effctor"/>
</dbReference>
<dbReference type="InterPro" id="IPR036388">
    <property type="entry name" value="WH-like_DNA-bd_sf"/>
</dbReference>
<organism evidence="5 6">
    <name type="scientific">Arsenophonus apicola</name>
    <dbReference type="NCBI Taxonomy" id="2879119"/>
    <lineage>
        <taxon>Bacteria</taxon>
        <taxon>Pseudomonadati</taxon>
        <taxon>Pseudomonadota</taxon>
        <taxon>Gammaproteobacteria</taxon>
        <taxon>Enterobacterales</taxon>
        <taxon>Morganellaceae</taxon>
        <taxon>Arsenophonus</taxon>
    </lineage>
</organism>
<keyword evidence="1" id="KW-0805">Transcription regulation</keyword>
<accession>A0ABY8NYR4</accession>
<dbReference type="Proteomes" id="UP001231859">
    <property type="component" value="Plasmid paApi_AU3"/>
</dbReference>
<dbReference type="SUPFAM" id="SSF46894">
    <property type="entry name" value="C-terminal effector domain of the bipartite response regulators"/>
    <property type="match status" value="1"/>
</dbReference>
<protein>
    <submittedName>
        <fullName evidence="5">LuxR C-terminal-related transcriptional regulator</fullName>
    </submittedName>
</protein>
<gene>
    <name evidence="5" type="ORF">QG404_00125</name>
</gene>
<dbReference type="InterPro" id="IPR013656">
    <property type="entry name" value="PAS_4"/>
</dbReference>
<dbReference type="Pfam" id="PF00196">
    <property type="entry name" value="GerE"/>
    <property type="match status" value="1"/>
</dbReference>
<dbReference type="PANTHER" id="PTHR44688">
    <property type="entry name" value="DNA-BINDING TRANSCRIPTIONAL ACTIVATOR DEVR_DOSR"/>
    <property type="match status" value="1"/>
</dbReference>
<dbReference type="PANTHER" id="PTHR44688:SF16">
    <property type="entry name" value="DNA-BINDING TRANSCRIPTIONAL ACTIVATOR DEVR_DOSR"/>
    <property type="match status" value="1"/>
</dbReference>
<dbReference type="CDD" id="cd06170">
    <property type="entry name" value="LuxR_C_like"/>
    <property type="match status" value="1"/>
</dbReference>
<evidence type="ECO:0000313" key="6">
    <source>
        <dbReference type="Proteomes" id="UP001231859"/>
    </source>
</evidence>
<evidence type="ECO:0000259" key="4">
    <source>
        <dbReference type="PROSITE" id="PS50043"/>
    </source>
</evidence>
<evidence type="ECO:0000256" key="3">
    <source>
        <dbReference type="ARBA" id="ARBA00023163"/>
    </source>
</evidence>
<dbReference type="Pfam" id="PF08448">
    <property type="entry name" value="PAS_4"/>
    <property type="match status" value="1"/>
</dbReference>
<dbReference type="PROSITE" id="PS50043">
    <property type="entry name" value="HTH_LUXR_2"/>
    <property type="match status" value="1"/>
</dbReference>
<feature type="domain" description="HTH luxR-type" evidence="4">
    <location>
        <begin position="152"/>
        <end position="217"/>
    </location>
</feature>
<dbReference type="EMBL" id="CP123754">
    <property type="protein sequence ID" value="WGO82124.1"/>
    <property type="molecule type" value="Genomic_DNA"/>
</dbReference>
<evidence type="ECO:0000313" key="5">
    <source>
        <dbReference type="EMBL" id="WGO82124.1"/>
    </source>
</evidence>
<reference evidence="5 6" key="1">
    <citation type="submission" date="2023-04" db="EMBL/GenBank/DDBJ databases">
        <title>Genome dynamics across the evolutionary transition to endosymbiosis.</title>
        <authorList>
            <person name="Siozios S."/>
            <person name="Nadal-Jimenez P."/>
            <person name="Azagi T."/>
            <person name="Sprong H."/>
            <person name="Frost C.L."/>
            <person name="Parratt S.R."/>
            <person name="Taylor G."/>
            <person name="Brettell L."/>
            <person name="Lew K.C."/>
            <person name="Croft L."/>
            <person name="King K.C."/>
            <person name="Brockhurst M.A."/>
            <person name="Hypsa V."/>
            <person name="Novakova E."/>
            <person name="Darby A.C."/>
            <person name="Hurst G.D.D."/>
        </authorList>
    </citation>
    <scope>NUCLEOTIDE SEQUENCE [LARGE SCALE GENOMIC DNA]</scope>
    <source>
        <strain evidence="6">aApi_AU</strain>
        <plasmid evidence="5 6">paApi_AU3</plasmid>
    </source>
</reference>